<sequence length="3335" mass="366146">MWYRTSYRDATCSRTIYFCCSGYEQSGNQCARICTDSNCNAHLCWNDICPVCFHDYGTHNGRPARAFDVDGLDCDRRCSWRSDSNLCFPGTCELVGSCACSSGFSGHHCRQITARPTYLHWIGYLHGNAGGTAEIDDDNLYTWTNKIPSHLEFQWQFKYDKPNPTYHAYIRDFKVGPVQSSVSWRLLRGGSTVTSDSRSCDESLSRDAPPLAPVQCDREISVSFTPVHLDELKVDISTKLGGFMSVYNYDTRSQSNVYYNDGPSQTISAKFGFDYTTPTNAGSLSDMLDLGEFFTKQQSITAGWSGWSDTGSGVGQYRVDVYQLQRAGEELTETFPPTHELVVDTSQSSVQFDMDVNTPGVFSVVLAVEDASGGVERGNMQLCRRFFIYDSLSDITVDVDEDIGGLGSIYASSALAGTDYQWQTSLADPITVHYQDHFIQHTHHNGRFLAHIRAFSGLNNSATYDDVSTGDRSRQSIDNEQGVVRFQVASGVDNQGGETLSPTGWTDVDDLHSGVQSVMVSRDDGNTVKVWIKAIDIVGNEKTDGVTVHIDSSPPVIADLWLEKDGEPDLAVHHLQELWEMRVEFQAYDVHSGLHTMSWELLDMDDHSIVHGTGSLAVRTESNPAICTAGECVCVPMSPCYMTGYEIVPDASKMVIPTGGHNHDYHLVVTVTNRARLVTTHTLQITIDISPPEPGHVMDSLPGQVDMDFQNDENVHCSWSGFFDHESGVKFYQVYFDTRCGTSDDFGVPEPQMVTRKTPYETHASYTAAVPGTYYCTVVAYNRALDPSVPVCSDGVVYDNTKPTVTNIVIENIHVHPGAVKDSSGDVWMVDDMLRKTAVKNPSSTCRSVARQVEDPHIFPDRKLEFITQNKTGFTYRDWQEMYESCESVGPMAQLYFLTGDKHLRVYWNGSDDESSIQDYLVGLSSTESSVIDPDIMPLTPTNGHTFFNTRHSGLGEGVEFYLGITAINKAGLRTTKVVGPIIVDVTPPTFSGEVSVSVEDSFLVARWSRDGFSDDEDGEALNMAFAIGHLPGGEDVMTYSSLNNTERCQTAEITCTAVATTELQWRLHGNHTYYVSIKATDAAGLSVVEVSPPYVHNVEPPARGVVEDVNPDVPQDGWLQAEDADFQVNNTVLAVRWSGFSHAHLDVSYDVGVGSAPGDDDIVPFVSQGVDVTTTSIDVDLEFLKKYYISVKARTDVGEVMVSSDGITVLPQGLLEGSSVNDGLPCEHNESAGSHQVQTIRSACYNESPYQASTTTVAAYWSISDQSRPFVTNINWKIEQEITNQDGDSTWVIVRDFVDLGMAESGVETGLYLVPGGHYRSVVEFCHQAACFHPVYSPGFWVVPEPPYVGDLDVTITSPEMGVARLYVTFEKFLDPHLYSDAVMDFYEWAITEDSQNGQLLTDWTTVVPTTSTSRTISFIVPSVRLEVTKCLQLAVRGHTRTGMTSLVAREILECETTAENPGYSNPIVIDAVGNVTIDKNAAWNQPDVEYTSSTGSISAVWPTLRHHQYEWAVIDDTDGESLDTMAGKHLSISYPCKHENAIACGYTDKEYQTVEGVSLEHGKRYIMCVHANETSRQFETWTDTYPEVAACSSGVTVDTSPPVPGEVWIGTSRQRGYQTSTSEMYIEWEHFVDVEEHGLALHHSGIQHYNYALAYDFVGLSAVAVSQRVTIDTTPPLKEDVNIDVGGTFHYSKEAVSASWEGLFNDLQSGVSFYEWAVGSRPGHADIAPFSRTADTMASTDPNRPLSLHEGHTYYVSVKAYNMVGLVAMATSSAVTVETTPPTMGNVYDGRRKDVASDVDYQPDVTSIHAHWDGFHDPHTSIISYSWSVGTCPECSNILQPQNVGILTEASVDGLTLFPGKTYYVTVTACNAADLCTSVTSDGVIPDTSPPVSGRVMDGALGSDVNYQATSNTLAAHWYGFTDPHSGLSHYEWRAGTTKGGEDILSVRKLHLTDVAIATNVSLPENTAVYVTVTAYNRVGLAVETTSNGFIVDTSAPTVTSPARVDQTHGSGVEGTQIWRSAVRVTWGYGDPESLIVEQHLSLHNHHGAEVANVKVTGSEQTYTFTHLALDDGNEYVAMVTGCNGASLCTQQSTAPILLAVVKTLFHRADSIITDPHDRDTEKQHIQHALKDCGYPKWAIDMATAPKPTQQNNRNPATKQKDKGRITLPYIKTVSEPLRRIFASHGISTSFKPTNTLKQLLVAPKDKTPKEEKCGCLSALAGRDNKHSPVQRAFPGSFYCLRFHTGTNPGSPTLCLHITSIPNVLIAWIGIDSSPPVIGMFAVHTAHAARLTRHRDGWMTWTNQGSPQLNLSWIGFSDYHCGIESIAVTNGEPTVLEGNLLLPGNCTPDDEGCVHGGIVPLSRELSLYSTIYISLWAVNGVGLRSRTAHSAFTVVPAGGSTSGSLQLVRRCDAHSCLGHCTCAPVGQTCAVPMENPCSHFNTSDSAYSTIEVYDRTEYRQWTEADLESDADYTYSTCALAASWKEVTVGSSRPYRYEWSAGIQGESVGAGLFDLIHDDVWRDVSMETHAILTMPSGESLEAGVTYSFYVRVWYDDHTYSVFQSDGITPDYTPPAVSTSRKIKDLLSPEESHDVDYMAQTTSLSTSYSSVFFDSVTSGDSSHMQRFELALGTYPGGEDVQKFAENHVDGLTTNYTFSGLSLSPTKTYYSTVRAFNLAGLHITYHSDGVMVDTAPPTAGVVHDGTGVHDADYQSSTTELSAFWHGFTDLESGVRRYLWCVGRTGDPSECSVKNWMDNGASERGTTDTEPALVTGERYFIKVVAEDAAGNRSPAAVSDGIVIDSTPPVPEADLVYEDNLLLNPSFELVSGSADIKSWISNNDFHEAVQVSPRPWDEIAAKDGQHYLILRGSISQTIDTTPGQEYRVSFCVNHDTLSDVPTLNQEGTVTAPGIASAFKLRNRPASSNDRETAMKEDQSSWDTWQRQAFFFTAVDNSSVITLGSVGRKAGISVDNVKVQAMTYRGSRYNSTARYYGDVEISCQLLSDWSTVVAKWSMVDPESPIVDYSWAIGKVRGGTQLQGFTSVGQTRSARRSDLPLQHGSYIHVTVVATNAAGLRSVMYSDPAVVDLTPPVIGSVMDGADNTSVDVDYQMSDVISGAWPDVMDDESGIESCEWALGYRRGIADLTEFMPAEGQKRSASLDTLGILRQGQKVYFIVRCHNKAGQSSTASSDGVTVVRDPPGVDHASLEILSEPVTHFRPRNHEQYRPDEIKIRWDGFEDESGISHYQYMLEGTDLSTQWIDIPWKTQNTAKLTGLQFVPGEMYTLNLRAVNFAGLSSQYISREIVIVESAPSIRGKNFYGKVSSLPVSLRVKFKLY</sequence>
<dbReference type="InterPro" id="IPR000742">
    <property type="entry name" value="EGF"/>
</dbReference>
<dbReference type="SMART" id="SM00060">
    <property type="entry name" value="FN3"/>
    <property type="match status" value="5"/>
</dbReference>
<reference evidence="5" key="1">
    <citation type="submission" date="2025-08" db="UniProtKB">
        <authorList>
            <consortium name="RefSeq"/>
        </authorList>
    </citation>
    <scope>IDENTIFICATION</scope>
    <source>
        <tissue evidence="5">Gonad</tissue>
    </source>
</reference>
<dbReference type="OrthoDB" id="6061841at2759"/>
<evidence type="ECO:0000313" key="5">
    <source>
        <dbReference type="RefSeq" id="XP_019616816.1"/>
    </source>
</evidence>
<feature type="domain" description="EMI" evidence="3">
    <location>
        <begin position="1"/>
        <end position="32"/>
    </location>
</feature>
<dbReference type="InterPro" id="IPR011489">
    <property type="entry name" value="EMI_domain"/>
</dbReference>
<keyword evidence="1" id="KW-0732">Signal</keyword>
<dbReference type="InterPro" id="IPR036116">
    <property type="entry name" value="FN3_sf"/>
</dbReference>
<accession>A0A6P4YIH1</accession>
<dbReference type="PANTHER" id="PTHR16897">
    <property type="entry name" value="OS10G0105400 PROTEIN"/>
    <property type="match status" value="1"/>
</dbReference>
<name>A0A6P4YIH1_BRABE</name>
<gene>
    <name evidence="5" type="primary">LOC109464304</name>
</gene>
<dbReference type="PROSITE" id="PS01186">
    <property type="entry name" value="EGF_2"/>
    <property type="match status" value="1"/>
</dbReference>
<dbReference type="InterPro" id="IPR013783">
    <property type="entry name" value="Ig-like_fold"/>
</dbReference>
<dbReference type="InterPro" id="IPR058912">
    <property type="entry name" value="HTH_animal"/>
</dbReference>
<dbReference type="GeneID" id="109464304"/>
<evidence type="ECO:0000313" key="4">
    <source>
        <dbReference type="Proteomes" id="UP000515135"/>
    </source>
</evidence>
<dbReference type="PANTHER" id="PTHR16897:SF2">
    <property type="entry name" value="OS03G0226600 PROTEIN"/>
    <property type="match status" value="1"/>
</dbReference>
<organism evidence="4 5">
    <name type="scientific">Branchiostoma belcheri</name>
    <name type="common">Amphioxus</name>
    <dbReference type="NCBI Taxonomy" id="7741"/>
    <lineage>
        <taxon>Eukaryota</taxon>
        <taxon>Metazoa</taxon>
        <taxon>Chordata</taxon>
        <taxon>Cephalochordata</taxon>
        <taxon>Leptocardii</taxon>
        <taxon>Amphioxiformes</taxon>
        <taxon>Branchiostomatidae</taxon>
        <taxon>Branchiostoma</taxon>
    </lineage>
</organism>
<dbReference type="KEGG" id="bbel:109464304"/>
<keyword evidence="2" id="KW-1015">Disulfide bond</keyword>
<dbReference type="PROSITE" id="PS00022">
    <property type="entry name" value="EGF_1"/>
    <property type="match status" value="1"/>
</dbReference>
<dbReference type="Gene3D" id="2.60.40.10">
    <property type="entry name" value="Immunoglobulins"/>
    <property type="match status" value="1"/>
</dbReference>
<dbReference type="RefSeq" id="XP_019616816.1">
    <property type="nucleotide sequence ID" value="XM_019761257.1"/>
</dbReference>
<keyword evidence="4" id="KW-1185">Reference proteome</keyword>
<dbReference type="Gene3D" id="2.60.120.260">
    <property type="entry name" value="Galactose-binding domain-like"/>
    <property type="match status" value="1"/>
</dbReference>
<dbReference type="PROSITE" id="PS51041">
    <property type="entry name" value="EMI"/>
    <property type="match status" value="1"/>
</dbReference>
<dbReference type="SUPFAM" id="SSF49265">
    <property type="entry name" value="Fibronectin type III"/>
    <property type="match status" value="2"/>
</dbReference>
<proteinExistence type="predicted"/>
<protein>
    <submittedName>
        <fullName evidence="5">Uncharacterized protein LOC109464304</fullName>
    </submittedName>
</protein>
<dbReference type="InterPro" id="IPR003961">
    <property type="entry name" value="FN3_dom"/>
</dbReference>
<dbReference type="CDD" id="cd00063">
    <property type="entry name" value="FN3"/>
    <property type="match status" value="1"/>
</dbReference>
<dbReference type="Proteomes" id="UP000515135">
    <property type="component" value="Unplaced"/>
</dbReference>
<evidence type="ECO:0000256" key="2">
    <source>
        <dbReference type="ARBA" id="ARBA00023157"/>
    </source>
</evidence>
<evidence type="ECO:0000256" key="1">
    <source>
        <dbReference type="ARBA" id="ARBA00022729"/>
    </source>
</evidence>
<evidence type="ECO:0000259" key="3">
    <source>
        <dbReference type="PROSITE" id="PS51041"/>
    </source>
</evidence>
<dbReference type="Pfam" id="PF26215">
    <property type="entry name" value="HTH_animal"/>
    <property type="match status" value="1"/>
</dbReference>